<organism evidence="4 5">
    <name type="scientific">Paludibaculum fermentans</name>
    <dbReference type="NCBI Taxonomy" id="1473598"/>
    <lineage>
        <taxon>Bacteria</taxon>
        <taxon>Pseudomonadati</taxon>
        <taxon>Acidobacteriota</taxon>
        <taxon>Terriglobia</taxon>
        <taxon>Bryobacterales</taxon>
        <taxon>Bryobacteraceae</taxon>
        <taxon>Paludibaculum</taxon>
    </lineage>
</organism>
<dbReference type="InterPro" id="IPR019734">
    <property type="entry name" value="TPR_rpt"/>
</dbReference>
<dbReference type="SMART" id="SM00028">
    <property type="entry name" value="TPR"/>
    <property type="match status" value="2"/>
</dbReference>
<keyword evidence="5" id="KW-1185">Reference proteome</keyword>
<evidence type="ECO:0000313" key="4">
    <source>
        <dbReference type="EMBL" id="QOY87638.1"/>
    </source>
</evidence>
<name>A0A7S7SKD3_PALFE</name>
<keyword evidence="3" id="KW-0732">Signal</keyword>
<reference evidence="4 5" key="1">
    <citation type="submission" date="2020-10" db="EMBL/GenBank/DDBJ databases">
        <title>Complete genome sequence of Paludibaculum fermentans P105T, a facultatively anaerobic acidobacterium capable of dissimilatory Fe(III) reduction.</title>
        <authorList>
            <person name="Dedysh S.N."/>
            <person name="Beletsky A.V."/>
            <person name="Kulichevskaya I.S."/>
            <person name="Mardanov A.V."/>
            <person name="Ravin N.V."/>
        </authorList>
    </citation>
    <scope>NUCLEOTIDE SEQUENCE [LARGE SCALE GENOMIC DNA]</scope>
    <source>
        <strain evidence="4 5">P105</strain>
    </source>
</reference>
<dbReference type="InterPro" id="IPR011990">
    <property type="entry name" value="TPR-like_helical_dom_sf"/>
</dbReference>
<feature type="chain" id="PRO_5032964343" evidence="3">
    <location>
        <begin position="21"/>
        <end position="294"/>
    </location>
</feature>
<proteinExistence type="predicted"/>
<dbReference type="AlphaFoldDB" id="A0A7S7SKD3"/>
<dbReference type="Gene3D" id="1.25.40.10">
    <property type="entry name" value="Tetratricopeptide repeat domain"/>
    <property type="match status" value="1"/>
</dbReference>
<dbReference type="Gene3D" id="1.20.5.340">
    <property type="match status" value="1"/>
</dbReference>
<sequence length="294" mass="31932">MRITAIASVLVLALPFASFAQKKEIVELGRDLALLQEEVRTNAKSQSDRLSNIEATLKAIQDQLAGNSRALTVLDSGLKDRLEKQMNGPLSGVSGKVDSLANDFGYIRETVAEINTRIGKLDQRMVDLENTIKTMQAPPPPPSAGGAVAPSSSGPPPGVSAQSLYQDAFRDKTGGNYDLALKEFNDYLAWFGDTDFASSAQFHIGEILYNQKKFDEALPAFDKVLVAYTKNAKTNDAHLMKGRTLLRLGSRSDAEKEFRAIITANPNSDAATRARAELKDLGLSSTPRSSTRKK</sequence>
<dbReference type="PROSITE" id="PS50005">
    <property type="entry name" value="TPR"/>
    <property type="match status" value="1"/>
</dbReference>
<dbReference type="SUPFAM" id="SSF48452">
    <property type="entry name" value="TPR-like"/>
    <property type="match status" value="1"/>
</dbReference>
<evidence type="ECO:0000313" key="5">
    <source>
        <dbReference type="Proteomes" id="UP000593892"/>
    </source>
</evidence>
<feature type="signal peptide" evidence="3">
    <location>
        <begin position="1"/>
        <end position="20"/>
    </location>
</feature>
<feature type="region of interest" description="Disordered" evidence="2">
    <location>
        <begin position="133"/>
        <end position="161"/>
    </location>
</feature>
<evidence type="ECO:0000256" key="2">
    <source>
        <dbReference type="SAM" id="MobiDB-lite"/>
    </source>
</evidence>
<evidence type="ECO:0000256" key="3">
    <source>
        <dbReference type="SAM" id="SignalP"/>
    </source>
</evidence>
<dbReference type="EMBL" id="CP063849">
    <property type="protein sequence ID" value="QOY87638.1"/>
    <property type="molecule type" value="Genomic_DNA"/>
</dbReference>
<accession>A0A7S7SKD3</accession>
<keyword evidence="1" id="KW-0802">TPR repeat</keyword>
<dbReference type="Pfam" id="PF13432">
    <property type="entry name" value="TPR_16"/>
    <property type="match status" value="2"/>
</dbReference>
<dbReference type="RefSeq" id="WP_194449305.1">
    <property type="nucleotide sequence ID" value="NZ_CP063849.1"/>
</dbReference>
<protein>
    <submittedName>
        <fullName evidence="4">Tetratricopeptide repeat protein</fullName>
    </submittedName>
</protein>
<evidence type="ECO:0000256" key="1">
    <source>
        <dbReference type="PROSITE-ProRule" id="PRU00339"/>
    </source>
</evidence>
<gene>
    <name evidence="4" type="ORF">IRI77_33615</name>
</gene>
<dbReference type="KEGG" id="pfer:IRI77_33615"/>
<dbReference type="Proteomes" id="UP000593892">
    <property type="component" value="Chromosome"/>
</dbReference>
<feature type="repeat" description="TPR" evidence="1">
    <location>
        <begin position="198"/>
        <end position="231"/>
    </location>
</feature>